<accession>A0AAW2FS52</accession>
<name>A0AAW2FS52_9HYME</name>
<reference evidence="2 3" key="1">
    <citation type="submission" date="2023-03" db="EMBL/GenBank/DDBJ databases">
        <title>High recombination rates correlate with genetic variation in Cardiocondyla obscurior ants.</title>
        <authorList>
            <person name="Errbii M."/>
        </authorList>
    </citation>
    <scope>NUCLEOTIDE SEQUENCE [LARGE SCALE GENOMIC DNA]</scope>
    <source>
        <strain evidence="2">Alpha-2009</strain>
        <tissue evidence="2">Whole body</tissue>
    </source>
</reference>
<keyword evidence="3" id="KW-1185">Reference proteome</keyword>
<sequence length="198" mass="22422">MNDQEPRSLSFSRRLRSIHLSLVNETHGESVAPRSTPAAASRCPASSRNARIRPRGVSQRRPAVSGLAFHCVSEAKRLTHRGQFPVRYRPIATTRAATAHRAPFPLTVQTHERTRTHSRRPRAYTRTRTRRRHVVGRQARALTARRDALRHFTRGHTHVQASGTLAACPTAFLPSRARPTVRPSEISDRTVRFYFQNG</sequence>
<evidence type="ECO:0000256" key="1">
    <source>
        <dbReference type="SAM" id="MobiDB-lite"/>
    </source>
</evidence>
<feature type="compositionally biased region" description="Basic residues" evidence="1">
    <location>
        <begin position="116"/>
        <end position="133"/>
    </location>
</feature>
<gene>
    <name evidence="2" type="ORF">PUN28_009018</name>
</gene>
<proteinExistence type="predicted"/>
<dbReference type="AlphaFoldDB" id="A0AAW2FS52"/>
<feature type="region of interest" description="Disordered" evidence="1">
    <location>
        <begin position="28"/>
        <end position="59"/>
    </location>
</feature>
<feature type="region of interest" description="Disordered" evidence="1">
    <location>
        <begin position="112"/>
        <end position="133"/>
    </location>
</feature>
<dbReference type="Proteomes" id="UP001430953">
    <property type="component" value="Unassembled WGS sequence"/>
</dbReference>
<feature type="compositionally biased region" description="Low complexity" evidence="1">
    <location>
        <begin position="32"/>
        <end position="49"/>
    </location>
</feature>
<protein>
    <submittedName>
        <fullName evidence="2">Uncharacterized protein</fullName>
    </submittedName>
</protein>
<evidence type="ECO:0000313" key="2">
    <source>
        <dbReference type="EMBL" id="KAL0118040.1"/>
    </source>
</evidence>
<evidence type="ECO:0000313" key="3">
    <source>
        <dbReference type="Proteomes" id="UP001430953"/>
    </source>
</evidence>
<organism evidence="2 3">
    <name type="scientific">Cardiocondyla obscurior</name>
    <dbReference type="NCBI Taxonomy" id="286306"/>
    <lineage>
        <taxon>Eukaryota</taxon>
        <taxon>Metazoa</taxon>
        <taxon>Ecdysozoa</taxon>
        <taxon>Arthropoda</taxon>
        <taxon>Hexapoda</taxon>
        <taxon>Insecta</taxon>
        <taxon>Pterygota</taxon>
        <taxon>Neoptera</taxon>
        <taxon>Endopterygota</taxon>
        <taxon>Hymenoptera</taxon>
        <taxon>Apocrita</taxon>
        <taxon>Aculeata</taxon>
        <taxon>Formicoidea</taxon>
        <taxon>Formicidae</taxon>
        <taxon>Myrmicinae</taxon>
        <taxon>Cardiocondyla</taxon>
    </lineage>
</organism>
<dbReference type="EMBL" id="JADYXP020000008">
    <property type="protein sequence ID" value="KAL0118040.1"/>
    <property type="molecule type" value="Genomic_DNA"/>
</dbReference>
<comment type="caution">
    <text evidence="2">The sequence shown here is derived from an EMBL/GenBank/DDBJ whole genome shotgun (WGS) entry which is preliminary data.</text>
</comment>